<feature type="repeat" description="ANK" evidence="5">
    <location>
        <begin position="70"/>
        <end position="102"/>
    </location>
</feature>
<dbReference type="PROSITE" id="PS00916">
    <property type="entry name" value="PI3_4_KINASE_2"/>
    <property type="match status" value="1"/>
</dbReference>
<keyword evidence="4 5" id="KW-0040">ANK repeat</keyword>
<accession>A0AB34IUH6</accession>
<feature type="repeat" description="ANK" evidence="5">
    <location>
        <begin position="36"/>
        <end position="69"/>
    </location>
</feature>
<sequence length="642" mass="68477">MDLSELEDALRSADLRAALRLCQQGGAPLLSARLASGNTLLHLAADHDELAPLVAELVRGGISANAVNRNGATPLHRAARKGQRAVARQLVECGADPYLVDQRGQTAMALADEATQREMEAAAARREGSGGGGGAAEGAEREGAVREGGGGEVSAELVERVLRPVLLRLEAGGEGEREEARLLRLRAHLEALLEALLAAPLQWGAAAAAAAAAWVCDNRLHGGSDVAAFLEERLVAELRRVMASIRRVASNDGGWGVTLYPVAEQLAALLPQVERGSDAEAFGFNCPQCGASLHTTLPKKQQTAVSCDECTHIFLVQRPPAARSGGAWGGAVRHFNSALVRQLLLAASALPPLLLQQADVLHAAYATLEAGGRAEGLHAAIEVLRRMPSKTKPLLLRVEWPGGEQLPRRLFYKEGDDLLQDVATSLLLHELNVAWDVGGAGFFTPVYGVYPLAHLAAAGFLECLPDAQPVGRVERLEYSAELHASCVGGMVASHVLGLADRHQDNMLLLGGKVFAHIDFGFVAGARPWPFDTGPFPIPMSFKRACADQWERFLDDCQLAYEMLQARREQICLVARTLATPLSTSEAPAPSAEIGFDAFLEKTLSLPSSEIRKLAEQGPGNWSTRVKDATYSISGAMREVGVL</sequence>
<evidence type="ECO:0000256" key="4">
    <source>
        <dbReference type="ARBA" id="ARBA00023043"/>
    </source>
</evidence>
<dbReference type="Proteomes" id="UP001515480">
    <property type="component" value="Unassembled WGS sequence"/>
</dbReference>
<dbReference type="Gene3D" id="1.10.1070.11">
    <property type="entry name" value="Phosphatidylinositol 3-/4-kinase, catalytic domain"/>
    <property type="match status" value="1"/>
</dbReference>
<evidence type="ECO:0000256" key="6">
    <source>
        <dbReference type="SAM" id="MobiDB-lite"/>
    </source>
</evidence>
<dbReference type="PANTHER" id="PTHR24173">
    <property type="entry name" value="ANKYRIN REPEAT CONTAINING"/>
    <property type="match status" value="1"/>
</dbReference>
<keyword evidence="3" id="KW-0418">Kinase</keyword>
<reference evidence="8 9" key="1">
    <citation type="journal article" date="2024" name="Science">
        <title>Giant polyketide synthase enzymes in the biosynthesis of giant marine polyether toxins.</title>
        <authorList>
            <person name="Fallon T.R."/>
            <person name="Shende V.V."/>
            <person name="Wierzbicki I.H."/>
            <person name="Pendleton A.L."/>
            <person name="Watervoot N.F."/>
            <person name="Auber R.P."/>
            <person name="Gonzalez D.J."/>
            <person name="Wisecaver J.H."/>
            <person name="Moore B.S."/>
        </authorList>
    </citation>
    <scope>NUCLEOTIDE SEQUENCE [LARGE SCALE GENOMIC DNA]</scope>
    <source>
        <strain evidence="8 9">12B1</strain>
    </source>
</reference>
<dbReference type="InterPro" id="IPR000403">
    <property type="entry name" value="PI3/4_kinase_cat_dom"/>
</dbReference>
<dbReference type="SMART" id="SM00146">
    <property type="entry name" value="PI3Kc"/>
    <property type="match status" value="1"/>
</dbReference>
<comment type="caution">
    <text evidence="8">The sequence shown here is derived from an EMBL/GenBank/DDBJ whole genome shotgun (WGS) entry which is preliminary data.</text>
</comment>
<evidence type="ECO:0000256" key="5">
    <source>
        <dbReference type="PROSITE-ProRule" id="PRU00023"/>
    </source>
</evidence>
<dbReference type="SUPFAM" id="SSF56112">
    <property type="entry name" value="Protein kinase-like (PK-like)"/>
    <property type="match status" value="1"/>
</dbReference>
<dbReference type="EMBL" id="JBGBPQ010000018">
    <property type="protein sequence ID" value="KAL1507480.1"/>
    <property type="molecule type" value="Genomic_DNA"/>
</dbReference>
<protein>
    <recommendedName>
        <fullName evidence="7">PI3K/PI4K catalytic domain-containing protein</fullName>
    </recommendedName>
</protein>
<dbReference type="Pfam" id="PF12796">
    <property type="entry name" value="Ank_2"/>
    <property type="match status" value="1"/>
</dbReference>
<name>A0AB34IUH6_PRYPA</name>
<evidence type="ECO:0000313" key="9">
    <source>
        <dbReference type="Proteomes" id="UP001515480"/>
    </source>
</evidence>
<evidence type="ECO:0000256" key="3">
    <source>
        <dbReference type="ARBA" id="ARBA00022777"/>
    </source>
</evidence>
<dbReference type="Pfam" id="PF00454">
    <property type="entry name" value="PI3_PI4_kinase"/>
    <property type="match status" value="1"/>
</dbReference>
<dbReference type="InterPro" id="IPR011009">
    <property type="entry name" value="Kinase-like_dom_sf"/>
</dbReference>
<dbReference type="AlphaFoldDB" id="A0AB34IUH6"/>
<dbReference type="SUPFAM" id="SSF48403">
    <property type="entry name" value="Ankyrin repeat"/>
    <property type="match status" value="1"/>
</dbReference>
<evidence type="ECO:0000256" key="2">
    <source>
        <dbReference type="ARBA" id="ARBA00022737"/>
    </source>
</evidence>
<keyword evidence="1" id="KW-0808">Transferase</keyword>
<organism evidence="8 9">
    <name type="scientific">Prymnesium parvum</name>
    <name type="common">Toxic golden alga</name>
    <dbReference type="NCBI Taxonomy" id="97485"/>
    <lineage>
        <taxon>Eukaryota</taxon>
        <taxon>Haptista</taxon>
        <taxon>Haptophyta</taxon>
        <taxon>Prymnesiophyceae</taxon>
        <taxon>Prymnesiales</taxon>
        <taxon>Prymnesiaceae</taxon>
        <taxon>Prymnesium</taxon>
    </lineage>
</organism>
<dbReference type="GO" id="GO:0016301">
    <property type="term" value="F:kinase activity"/>
    <property type="evidence" value="ECO:0007669"/>
    <property type="project" value="UniProtKB-KW"/>
</dbReference>
<dbReference type="PROSITE" id="PS50088">
    <property type="entry name" value="ANK_REPEAT"/>
    <property type="match status" value="2"/>
</dbReference>
<dbReference type="InterPro" id="IPR036940">
    <property type="entry name" value="PI3/4_kinase_cat_sf"/>
</dbReference>
<dbReference type="SMART" id="SM00248">
    <property type="entry name" value="ANK"/>
    <property type="match status" value="2"/>
</dbReference>
<dbReference type="InterPro" id="IPR036770">
    <property type="entry name" value="Ankyrin_rpt-contain_sf"/>
</dbReference>
<feature type="region of interest" description="Disordered" evidence="6">
    <location>
        <begin position="123"/>
        <end position="149"/>
    </location>
</feature>
<evidence type="ECO:0000313" key="8">
    <source>
        <dbReference type="EMBL" id="KAL1507480.1"/>
    </source>
</evidence>
<dbReference type="PROSITE" id="PS50297">
    <property type="entry name" value="ANK_REP_REGION"/>
    <property type="match status" value="2"/>
</dbReference>
<dbReference type="InterPro" id="IPR002110">
    <property type="entry name" value="Ankyrin_rpt"/>
</dbReference>
<dbReference type="PANTHER" id="PTHR24173:SF74">
    <property type="entry name" value="ANKYRIN REPEAT DOMAIN-CONTAINING PROTEIN 16"/>
    <property type="match status" value="1"/>
</dbReference>
<proteinExistence type="predicted"/>
<keyword evidence="9" id="KW-1185">Reference proteome</keyword>
<dbReference type="InterPro" id="IPR018936">
    <property type="entry name" value="PI3/4_kinase_CS"/>
</dbReference>
<dbReference type="Gene3D" id="1.25.40.20">
    <property type="entry name" value="Ankyrin repeat-containing domain"/>
    <property type="match status" value="1"/>
</dbReference>
<feature type="domain" description="PI3K/PI4K catalytic" evidence="7">
    <location>
        <begin position="409"/>
        <end position="635"/>
    </location>
</feature>
<evidence type="ECO:0000259" key="7">
    <source>
        <dbReference type="SMART" id="SM00146"/>
    </source>
</evidence>
<evidence type="ECO:0000256" key="1">
    <source>
        <dbReference type="ARBA" id="ARBA00022679"/>
    </source>
</evidence>
<keyword evidence="2" id="KW-0677">Repeat</keyword>
<gene>
    <name evidence="8" type="ORF">AB1Y20_008316</name>
</gene>